<dbReference type="InterPro" id="IPR003141">
    <property type="entry name" value="Pol/His_phosphatase_N"/>
</dbReference>
<dbReference type="CDD" id="cd06127">
    <property type="entry name" value="DEDDh"/>
    <property type="match status" value="1"/>
</dbReference>
<dbReference type="PANTHER" id="PTHR32294">
    <property type="entry name" value="DNA POLYMERASE III SUBUNIT ALPHA"/>
    <property type="match status" value="1"/>
</dbReference>
<keyword evidence="7" id="KW-0239">DNA-directed DNA polymerase</keyword>
<evidence type="ECO:0000259" key="10">
    <source>
        <dbReference type="SMART" id="SM00481"/>
    </source>
</evidence>
<sequence>MYLIFDTETTGLPKDFNAPHTDVDNWPRLVQIAWQLHDYNGKLVSAENMIVKPEGFTIPFNAEKVHGISTEIALEEGLPLNEVLEKFAVDIARSELIIGHNIGFDVNIMGAEYVRTTVDSKLHEVPTYDTKSEETAEYVGIQGGRGGKFKWPTLTELHTKLFSESFDDAHDAAYDVLATARCYFGLISIGIAPPLGDLEADAVVYEPPVLDAANFEKRKKKKGIKIPEIFKGKVDKFIPFSHLHVHSQFSILQSTASVGGLIKFAKEHGMPAIAFTDHGNMHAAFKAVGEGAKNDVKVIIGCEFYVAQERTKTKFTKSDRDRRFNQVLLAKDQEAYHRLAKLSSLGYIEGYYAGFPRIGKDLIEEYHEGLIALTGNLQGEIPDLILNQGEHEAEEAFKWWHNLFGDDFYVEIMRHGQEEEERVNEVLLKFAAKYGVKPIATNNVYYIGDEDADAHDSLLCVKGADKKSTPKMFTPDIKRRNLRYGMPNEEYYMKTPEEMNELFSDIPIALETTQEIVDKCSPIKLKRDILMPVYEMPSEFATQDDYLRHLTYEGATKRYGEITEEIRERLDHELNIIKSMGFPGYFLIVQDFINAARDMGVFVGPGRGSAAGSAVAFCIGITNIDPIKYNLLFERFLNPERVSMPDVDIDFDDEGRQDAINYVIDKYGKNQVAQIITYGTMAAKMAIKDVARVLELPIPDSNKLAKYVPDKPGTKLKDAFAEVQELKDVLARPEGDLENQVLRQAKILEGSVRGTGIHAAGVIIAPDDLLKYIPVCTSKDADLLVTQFDGKVIEDAGMLKMDFLGLKTLTVIKDALRMIKKNYDIDIDMDKIPLDDQATLELYQNGETVGTFQFESEGMRMYLKQLKPTNIEDLIAMNALYRPGPLQFIPNFINRKHGTEEVEYPHDLLEPILNNTYGIMVYQEQIMQTAQILGGYSLGGADLLRRAMGKKKLEEMDRQEVIFMKGAKEIHGIPEEKSRKVFEVMKEFAKYGFNRSHSAAYSVVAYQTAYLKANYPSEYMASVLTHNMNNIDKVTFFIDETKNMGLQILGPDVNESEQSFTVNPVGQIRFGLGAVKGTGDAAVENIIEERKKNGPFKDMFDFARRVNLRTVNKKSFECFAQAGAFDNLGKLHRAQFFAAMPNDTATFLERIIKFGNAYQKEIENAKTSLFGASGAVTIAQPKVPYTEPWSQLEKLNREKEVVGFYMSGHPLDRYRAGMKKFGAVALDKIESFQHQEVTVACIVTKKELRQTKNGKPFTSFSIEDYSTSMDLALFGESHETLSDLIEVNQLILLTGKVQKRYGSEDRYELRTSQIKPLEEMQEKMCRGLVIQVDIAKLNDELMEKMEKVAQENTGEHELKIWVYDLQEQPTMMVELNSQKYKVQADERLQQKFESLELACKMVY</sequence>
<evidence type="ECO:0000259" key="9">
    <source>
        <dbReference type="SMART" id="SM00479"/>
    </source>
</evidence>
<reference evidence="11 12" key="1">
    <citation type="submission" date="2007-01" db="EMBL/GenBank/DDBJ databases">
        <authorList>
            <person name="Haygood M."/>
            <person name="Podell S."/>
            <person name="Anderson C."/>
            <person name="Hopkinson B."/>
            <person name="Roe K."/>
            <person name="Barbeau K."/>
            <person name="Gaasterland T."/>
            <person name="Ferriera S."/>
            <person name="Johnson J."/>
            <person name="Kravitz S."/>
            <person name="Beeson K."/>
            <person name="Sutton G."/>
            <person name="Rogers Y.-H."/>
            <person name="Friedman R."/>
            <person name="Frazier M."/>
            <person name="Venter J.C."/>
        </authorList>
    </citation>
    <scope>NUCLEOTIDE SEQUENCE [LARGE SCALE GENOMIC DNA]</scope>
    <source>
        <strain evidence="11 12">ATCC 23134</strain>
    </source>
</reference>
<dbReference type="SMART" id="SM00481">
    <property type="entry name" value="POLIIIAc"/>
    <property type="match status" value="1"/>
</dbReference>
<evidence type="ECO:0000256" key="3">
    <source>
        <dbReference type="ARBA" id="ARBA00019114"/>
    </source>
</evidence>
<evidence type="ECO:0000256" key="4">
    <source>
        <dbReference type="ARBA" id="ARBA00022679"/>
    </source>
</evidence>
<dbReference type="InterPro" id="IPR004013">
    <property type="entry name" value="PHP_dom"/>
</dbReference>
<dbReference type="InterPro" id="IPR013520">
    <property type="entry name" value="Ribonucl_H"/>
</dbReference>
<dbReference type="Gene3D" id="1.10.10.1600">
    <property type="entry name" value="Bacterial DNA polymerase III alpha subunit, thumb domain"/>
    <property type="match status" value="1"/>
</dbReference>
<dbReference type="Gene3D" id="3.20.20.140">
    <property type="entry name" value="Metal-dependent hydrolases"/>
    <property type="match status" value="1"/>
</dbReference>
<dbReference type="InterPro" id="IPR004805">
    <property type="entry name" value="DnaE2/DnaE/PolC"/>
</dbReference>
<comment type="caution">
    <text evidence="11">The sequence shown here is derived from an EMBL/GenBank/DDBJ whole genome shotgun (WGS) entry which is preliminary data.</text>
</comment>
<dbReference type="EC" id="2.7.7.7" evidence="2"/>
<dbReference type="CDD" id="cd04485">
    <property type="entry name" value="DnaE_OBF"/>
    <property type="match status" value="1"/>
</dbReference>
<comment type="catalytic activity">
    <reaction evidence="8">
        <text>DNA(n) + a 2'-deoxyribonucleoside 5'-triphosphate = DNA(n+1) + diphosphate</text>
        <dbReference type="Rhea" id="RHEA:22508"/>
        <dbReference type="Rhea" id="RHEA-COMP:17339"/>
        <dbReference type="Rhea" id="RHEA-COMP:17340"/>
        <dbReference type="ChEBI" id="CHEBI:33019"/>
        <dbReference type="ChEBI" id="CHEBI:61560"/>
        <dbReference type="ChEBI" id="CHEBI:173112"/>
        <dbReference type="EC" id="2.7.7.7"/>
    </reaction>
</comment>
<dbReference type="Proteomes" id="UP000004095">
    <property type="component" value="Unassembled WGS sequence"/>
</dbReference>
<feature type="domain" description="Exonuclease" evidence="9">
    <location>
        <begin position="1"/>
        <end position="192"/>
    </location>
</feature>
<dbReference type="Pfam" id="PF17657">
    <property type="entry name" value="DNA_pol3_finger"/>
    <property type="match status" value="1"/>
</dbReference>
<dbReference type="RefSeq" id="WP_002694009.1">
    <property type="nucleotide sequence ID" value="NZ_AAWS01000003.1"/>
</dbReference>
<dbReference type="InterPro" id="IPR011708">
    <property type="entry name" value="DNA_pol3_alpha_NTPase_dom"/>
</dbReference>
<evidence type="ECO:0000256" key="8">
    <source>
        <dbReference type="ARBA" id="ARBA00049244"/>
    </source>
</evidence>
<feature type="domain" description="Polymerase/histidinol phosphatase N-terminal" evidence="10">
    <location>
        <begin position="241"/>
        <end position="308"/>
    </location>
</feature>
<evidence type="ECO:0000256" key="7">
    <source>
        <dbReference type="ARBA" id="ARBA00022932"/>
    </source>
</evidence>
<keyword evidence="5 11" id="KW-0548">Nucleotidyltransferase</keyword>
<evidence type="ECO:0000313" key="12">
    <source>
        <dbReference type="Proteomes" id="UP000004095"/>
    </source>
</evidence>
<accession>A1ZEC3</accession>
<dbReference type="Gene3D" id="2.40.50.140">
    <property type="entry name" value="Nucleic acid-binding proteins"/>
    <property type="match status" value="1"/>
</dbReference>
<dbReference type="InterPro" id="IPR041931">
    <property type="entry name" value="DNA_pol3_alpha_thumb_dom"/>
</dbReference>
<dbReference type="InterPro" id="IPR040982">
    <property type="entry name" value="DNA_pol3_finger"/>
</dbReference>
<dbReference type="GO" id="GO:0003676">
    <property type="term" value="F:nucleic acid binding"/>
    <property type="evidence" value="ECO:0007669"/>
    <property type="project" value="InterPro"/>
</dbReference>
<dbReference type="GO" id="GO:0008408">
    <property type="term" value="F:3'-5' exonuclease activity"/>
    <property type="evidence" value="ECO:0007669"/>
    <property type="project" value="InterPro"/>
</dbReference>
<name>A1ZEC3_MICM2</name>
<dbReference type="NCBIfam" id="NF004226">
    <property type="entry name" value="PRK05673.1"/>
    <property type="match status" value="1"/>
</dbReference>
<dbReference type="GO" id="GO:0006260">
    <property type="term" value="P:DNA replication"/>
    <property type="evidence" value="ECO:0007669"/>
    <property type="project" value="UniProtKB-KW"/>
</dbReference>
<dbReference type="InterPro" id="IPR004365">
    <property type="entry name" value="NA-bd_OB_tRNA"/>
</dbReference>
<dbReference type="Pfam" id="PF01336">
    <property type="entry name" value="tRNA_anti-codon"/>
    <property type="match status" value="1"/>
</dbReference>
<dbReference type="NCBIfam" id="TIGR00594">
    <property type="entry name" value="polc"/>
    <property type="match status" value="1"/>
</dbReference>
<proteinExistence type="predicted"/>
<evidence type="ECO:0000256" key="2">
    <source>
        <dbReference type="ARBA" id="ARBA00012417"/>
    </source>
</evidence>
<evidence type="ECO:0000313" key="11">
    <source>
        <dbReference type="EMBL" id="EAY31431.1"/>
    </source>
</evidence>
<keyword evidence="12" id="KW-1185">Reference proteome</keyword>
<dbReference type="InterPro" id="IPR012337">
    <property type="entry name" value="RNaseH-like_sf"/>
</dbReference>
<dbReference type="Pfam" id="PF02811">
    <property type="entry name" value="PHP"/>
    <property type="match status" value="1"/>
</dbReference>
<evidence type="ECO:0000256" key="6">
    <source>
        <dbReference type="ARBA" id="ARBA00022705"/>
    </source>
</evidence>
<dbReference type="InterPro" id="IPR012340">
    <property type="entry name" value="NA-bd_OB-fold"/>
</dbReference>
<dbReference type="InterPro" id="IPR036397">
    <property type="entry name" value="RNaseH_sf"/>
</dbReference>
<organism evidence="11 12">
    <name type="scientific">Microscilla marina ATCC 23134</name>
    <dbReference type="NCBI Taxonomy" id="313606"/>
    <lineage>
        <taxon>Bacteria</taxon>
        <taxon>Pseudomonadati</taxon>
        <taxon>Bacteroidota</taxon>
        <taxon>Cytophagia</taxon>
        <taxon>Cytophagales</taxon>
        <taxon>Microscillaceae</taxon>
        <taxon>Microscilla</taxon>
    </lineage>
</organism>
<gene>
    <name evidence="11" type="ORF">M23134_04264</name>
</gene>
<comment type="subcellular location">
    <subcellularLocation>
        <location evidence="1">Cytoplasm</location>
    </subcellularLocation>
</comment>
<keyword evidence="4 11" id="KW-0808">Transferase</keyword>
<dbReference type="eggNOG" id="COG0587">
    <property type="taxonomic scope" value="Bacteria"/>
</dbReference>
<dbReference type="PANTHER" id="PTHR32294:SF0">
    <property type="entry name" value="DNA POLYMERASE III SUBUNIT ALPHA"/>
    <property type="match status" value="1"/>
</dbReference>
<protein>
    <recommendedName>
        <fullName evidence="3">DNA polymerase III subunit alpha</fullName>
        <ecNumber evidence="2">2.7.7.7</ecNumber>
    </recommendedName>
</protein>
<keyword evidence="6" id="KW-0235">DNA replication</keyword>
<dbReference type="GO" id="GO:0003887">
    <property type="term" value="F:DNA-directed DNA polymerase activity"/>
    <property type="evidence" value="ECO:0007669"/>
    <property type="project" value="UniProtKB-KW"/>
</dbReference>
<dbReference type="Pfam" id="PF00929">
    <property type="entry name" value="RNase_T"/>
    <property type="match status" value="1"/>
</dbReference>
<dbReference type="OrthoDB" id="9803237at2"/>
<dbReference type="Pfam" id="PF07733">
    <property type="entry name" value="DNA_pol3_alpha"/>
    <property type="match status" value="1"/>
</dbReference>
<dbReference type="EMBL" id="AAWS01000003">
    <property type="protein sequence ID" value="EAY31431.1"/>
    <property type="molecule type" value="Genomic_DNA"/>
</dbReference>
<dbReference type="InterPro" id="IPR029460">
    <property type="entry name" value="DNAPol_HHH"/>
</dbReference>
<dbReference type="Gene3D" id="1.10.150.870">
    <property type="match status" value="1"/>
</dbReference>
<evidence type="ECO:0000256" key="1">
    <source>
        <dbReference type="ARBA" id="ARBA00004496"/>
    </source>
</evidence>
<evidence type="ECO:0000256" key="5">
    <source>
        <dbReference type="ARBA" id="ARBA00022695"/>
    </source>
</evidence>
<dbReference type="GO" id="GO:0005737">
    <property type="term" value="C:cytoplasm"/>
    <property type="evidence" value="ECO:0007669"/>
    <property type="project" value="UniProtKB-SubCell"/>
</dbReference>
<dbReference type="Gene3D" id="3.30.420.10">
    <property type="entry name" value="Ribonuclease H-like superfamily/Ribonuclease H"/>
    <property type="match status" value="1"/>
</dbReference>
<dbReference type="SUPFAM" id="SSF53098">
    <property type="entry name" value="Ribonuclease H-like"/>
    <property type="match status" value="1"/>
</dbReference>
<dbReference type="Pfam" id="PF14579">
    <property type="entry name" value="HHH_6"/>
    <property type="match status" value="1"/>
</dbReference>
<dbReference type="SMART" id="SM00479">
    <property type="entry name" value="EXOIII"/>
    <property type="match status" value="1"/>
</dbReference>